<name>A0AAQ4DFK9_AMBAM</name>
<proteinExistence type="inferred from homology"/>
<dbReference type="InterPro" id="IPR007645">
    <property type="entry name" value="RNA_pol_Rpb2_3"/>
</dbReference>
<dbReference type="GO" id="GO:0003899">
    <property type="term" value="F:DNA-directed RNA polymerase activity"/>
    <property type="evidence" value="ECO:0007669"/>
    <property type="project" value="UniProtKB-EC"/>
</dbReference>
<dbReference type="Pfam" id="PF04565">
    <property type="entry name" value="RNA_pol_Rpb2_3"/>
    <property type="match status" value="1"/>
</dbReference>
<dbReference type="PANTHER" id="PTHR33977">
    <property type="entry name" value="ZINC ION BINDING PROTEIN"/>
    <property type="match status" value="1"/>
</dbReference>
<evidence type="ECO:0000313" key="10">
    <source>
        <dbReference type="Proteomes" id="UP001321473"/>
    </source>
</evidence>
<feature type="domain" description="RNA polymerase Rpb2" evidence="8">
    <location>
        <begin position="307"/>
        <end position="349"/>
    </location>
</feature>
<sequence>MRSFRSFMGFFYVRIEYPKYGTCVDVFHGINYLPLGPFVRGDVGMGILGRIMVKGKEKFFTAFESISPDVPCISRDNVLTTTRYRKYLSRCRGNSRRSNDCSGGGGETTTRLRGASSYDGKRPLDDRAKRSICCVFKSYATTEYVPVNIVRGYLSGASVPITVVSTYSPHRECTVLDERDEQFVANYCPRLAAACKMVRMQLDSCTAGYKGVSNTNSYAYKTVKQPSHVFMDHVQKQLRKNIRTLQCFILPPPPHGGEEEEYHQLDLLATIIRVEHANANVMTPHYSRFVLSATSESPIASLINEYRVIVNFHKTTKQSYMRQVQTSQYGYVSPIATPDGSEIGMTKHLLPETEFSFRLVSHATRIVREAVLRWWNRWNAEFVSVDGDEVDLVMCCFNNEPIDRMVAKVTQRALVDFCTRLRHVAVHYEPRVALLMSVSGGTLYNVKRGGTLCHPSRPTDSVVDSSAGYFGRHNDAARNTLGFGMVKQAMSRGGMWIRNGETKALLLDPAPAYSTEAVVLPMAIGSCVEDGIVLRSSFARRAAYIHVKRLVVPANSCGCLTFSERPVECSVAYEKDVWGVPPGTAIVRRDQPVVVVQTANSEQQGSTIWIGDSSRKVLDENGPALYMAYFICSTMNEKMLGAFFESMKSSTGALYTRTFMTDDASEHFEAWSRVRVPPQHRLLCTKHVDKNWKRKITEKIEEKELAADVYHAVCVLLECPKKSEVAKLLESFLANKDYRLQEFIRYLRGNYAHHLEMEQQGSTIWIGDSSRKVLDENGPALYMAYFICSTMNEKMLGAFFESMKSSTGALYTRTFMTDDASEHFEAWSRVRVPPQHRLLCTKHVDKNWKRKITEKIEEKELAADVYHAVCVLVECPKKSEVAKLLESFLANKDYRLQEFIRYLRGNYAHHLEMKQNQQDEPENDQIFHGNYCVYQKD</sequence>
<organism evidence="9 10">
    <name type="scientific">Amblyomma americanum</name>
    <name type="common">Lone star tick</name>
    <dbReference type="NCBI Taxonomy" id="6943"/>
    <lineage>
        <taxon>Eukaryota</taxon>
        <taxon>Metazoa</taxon>
        <taxon>Ecdysozoa</taxon>
        <taxon>Arthropoda</taxon>
        <taxon>Chelicerata</taxon>
        <taxon>Arachnida</taxon>
        <taxon>Acari</taxon>
        <taxon>Parasitiformes</taxon>
        <taxon>Ixodida</taxon>
        <taxon>Ixodoidea</taxon>
        <taxon>Ixodidae</taxon>
        <taxon>Amblyomminae</taxon>
        <taxon>Amblyomma</taxon>
    </lineage>
</organism>
<feature type="region of interest" description="Disordered" evidence="7">
    <location>
        <begin position="93"/>
        <end position="119"/>
    </location>
</feature>
<dbReference type="PANTHER" id="PTHR33977:SF1">
    <property type="entry name" value="ZINC ION BINDING PROTEIN"/>
    <property type="match status" value="1"/>
</dbReference>
<evidence type="ECO:0000313" key="9">
    <source>
        <dbReference type="EMBL" id="KAK8761249.1"/>
    </source>
</evidence>
<evidence type="ECO:0000259" key="8">
    <source>
        <dbReference type="Pfam" id="PF04565"/>
    </source>
</evidence>
<dbReference type="Gene3D" id="3.90.1100.10">
    <property type="match status" value="1"/>
</dbReference>
<protein>
    <recommendedName>
        <fullName evidence="1">DNA-directed RNA polymerase</fullName>
        <ecNumber evidence="1">2.7.7.6</ecNumber>
    </recommendedName>
</protein>
<comment type="similarity">
    <text evidence="6">Belongs to the RNA polymerase beta chain family.</text>
</comment>
<dbReference type="Proteomes" id="UP001321473">
    <property type="component" value="Unassembled WGS sequence"/>
</dbReference>
<comment type="caution">
    <text evidence="9">The sequence shown here is derived from an EMBL/GenBank/DDBJ whole genome shotgun (WGS) entry which is preliminary data.</text>
</comment>
<evidence type="ECO:0000256" key="1">
    <source>
        <dbReference type="ARBA" id="ARBA00012418"/>
    </source>
</evidence>
<keyword evidence="5" id="KW-0804">Transcription</keyword>
<dbReference type="AlphaFoldDB" id="A0AAQ4DFK9"/>
<dbReference type="SUPFAM" id="SSF64484">
    <property type="entry name" value="beta and beta-prime subunits of DNA dependent RNA-polymerase"/>
    <property type="match status" value="1"/>
</dbReference>
<keyword evidence="4" id="KW-0548">Nucleotidyltransferase</keyword>
<accession>A0AAQ4DFK9</accession>
<dbReference type="GO" id="GO:0003677">
    <property type="term" value="F:DNA binding"/>
    <property type="evidence" value="ECO:0007669"/>
    <property type="project" value="InterPro"/>
</dbReference>
<dbReference type="GO" id="GO:0006351">
    <property type="term" value="P:DNA-templated transcription"/>
    <property type="evidence" value="ECO:0007669"/>
    <property type="project" value="InterPro"/>
</dbReference>
<reference evidence="9 10" key="1">
    <citation type="journal article" date="2023" name="Arcadia Sci">
        <title>De novo assembly of a long-read Amblyomma americanum tick genome.</title>
        <authorList>
            <person name="Chou S."/>
            <person name="Poskanzer K.E."/>
            <person name="Rollins M."/>
            <person name="Thuy-Boun P.S."/>
        </authorList>
    </citation>
    <scope>NUCLEOTIDE SEQUENCE [LARGE SCALE GENOMIC DNA]</scope>
    <source>
        <strain evidence="9">F_SG_1</strain>
        <tissue evidence="9">Salivary glands</tissue>
    </source>
</reference>
<keyword evidence="3" id="KW-0808">Transferase</keyword>
<dbReference type="EMBL" id="JARKHS020031391">
    <property type="protein sequence ID" value="KAK8761249.1"/>
    <property type="molecule type" value="Genomic_DNA"/>
</dbReference>
<keyword evidence="10" id="KW-1185">Reference proteome</keyword>
<evidence type="ECO:0000256" key="7">
    <source>
        <dbReference type="SAM" id="MobiDB-lite"/>
    </source>
</evidence>
<dbReference type="GO" id="GO:0000428">
    <property type="term" value="C:DNA-directed RNA polymerase complex"/>
    <property type="evidence" value="ECO:0007669"/>
    <property type="project" value="UniProtKB-KW"/>
</dbReference>
<dbReference type="EC" id="2.7.7.6" evidence="1"/>
<evidence type="ECO:0000256" key="5">
    <source>
        <dbReference type="ARBA" id="ARBA00023163"/>
    </source>
</evidence>
<gene>
    <name evidence="9" type="ORF">V5799_027488</name>
</gene>
<evidence type="ECO:0000256" key="4">
    <source>
        <dbReference type="ARBA" id="ARBA00022695"/>
    </source>
</evidence>
<evidence type="ECO:0000256" key="6">
    <source>
        <dbReference type="RuleBase" id="RU000434"/>
    </source>
</evidence>
<keyword evidence="2" id="KW-0240">DNA-directed RNA polymerase</keyword>
<evidence type="ECO:0000256" key="2">
    <source>
        <dbReference type="ARBA" id="ARBA00022478"/>
    </source>
</evidence>
<evidence type="ECO:0000256" key="3">
    <source>
        <dbReference type="ARBA" id="ARBA00022679"/>
    </source>
</evidence>